<dbReference type="InterPro" id="IPR035901">
    <property type="entry name" value="GIY-YIG_endonuc_sf"/>
</dbReference>
<dbReference type="PANTHER" id="PTHR34477:SF5">
    <property type="entry name" value="BSL5627 PROTEIN"/>
    <property type="match status" value="1"/>
</dbReference>
<dbReference type="PROSITE" id="PS50164">
    <property type="entry name" value="GIY_YIG"/>
    <property type="match status" value="1"/>
</dbReference>
<dbReference type="SMART" id="SM00465">
    <property type="entry name" value="GIYc"/>
    <property type="match status" value="1"/>
</dbReference>
<dbReference type="InterPro" id="IPR000305">
    <property type="entry name" value="GIY-YIG_endonuc"/>
</dbReference>
<dbReference type="SUPFAM" id="SSF82771">
    <property type="entry name" value="GIY-YIG endonuclease"/>
    <property type="match status" value="1"/>
</dbReference>
<organism evidence="3 4">
    <name type="scientific">Sphingomonas olei</name>
    <dbReference type="NCBI Taxonomy" id="1886787"/>
    <lineage>
        <taxon>Bacteria</taxon>
        <taxon>Pseudomonadati</taxon>
        <taxon>Pseudomonadota</taxon>
        <taxon>Alphaproteobacteria</taxon>
        <taxon>Sphingomonadales</taxon>
        <taxon>Sphingomonadaceae</taxon>
        <taxon>Sphingomonas</taxon>
    </lineage>
</organism>
<evidence type="ECO:0000313" key="4">
    <source>
        <dbReference type="Proteomes" id="UP000308038"/>
    </source>
</evidence>
<evidence type="ECO:0000313" key="3">
    <source>
        <dbReference type="EMBL" id="THG41035.1"/>
    </source>
</evidence>
<feature type="domain" description="GIY-YIG" evidence="2">
    <location>
        <begin position="3"/>
        <end position="79"/>
    </location>
</feature>
<dbReference type="Gene3D" id="3.40.1440.10">
    <property type="entry name" value="GIY-YIG endonuclease"/>
    <property type="match status" value="1"/>
</dbReference>
<dbReference type="CDD" id="cd10448">
    <property type="entry name" value="GIY-YIG_unchar_3"/>
    <property type="match status" value="1"/>
</dbReference>
<dbReference type="Pfam" id="PF01541">
    <property type="entry name" value="GIY-YIG"/>
    <property type="match status" value="1"/>
</dbReference>
<dbReference type="Proteomes" id="UP000308038">
    <property type="component" value="Unassembled WGS sequence"/>
</dbReference>
<dbReference type="EMBL" id="SSTI01000003">
    <property type="protein sequence ID" value="THG41035.1"/>
    <property type="molecule type" value="Genomic_DNA"/>
</dbReference>
<evidence type="ECO:0000259" key="2">
    <source>
        <dbReference type="PROSITE" id="PS50164"/>
    </source>
</evidence>
<name>A0ABY2QMB4_9SPHN</name>
<keyword evidence="4" id="KW-1185">Reference proteome</keyword>
<comment type="similarity">
    <text evidence="1">Belongs to the UPF0213 family.</text>
</comment>
<dbReference type="InterPro" id="IPR050190">
    <property type="entry name" value="UPF0213_domain"/>
</dbReference>
<proteinExistence type="inferred from homology"/>
<sequence>MERQPCVYIFASGRHGTLYIGVTSNLVARLHQHREGLIEGFTTRYGIHRLVWFDMADTMEAAITREKQLKKWNRDWKLRLIEEGNPEWRDLAIDLGFARVEKTMRMDSRLRGNDDVARWNDGTGKHDRD</sequence>
<comment type="caution">
    <text evidence="3">The sequence shown here is derived from an EMBL/GenBank/DDBJ whole genome shotgun (WGS) entry which is preliminary data.</text>
</comment>
<reference evidence="3 4" key="1">
    <citation type="submission" date="2019-04" db="EMBL/GenBank/DDBJ databases">
        <title>Microbes associate with the intestines of laboratory mice.</title>
        <authorList>
            <person name="Navarre W."/>
            <person name="Wong E."/>
            <person name="Huang K.C."/>
            <person name="Tropini C."/>
            <person name="Ng K."/>
            <person name="Yu B."/>
        </authorList>
    </citation>
    <scope>NUCLEOTIDE SEQUENCE [LARGE SCALE GENOMIC DNA]</scope>
    <source>
        <strain evidence="3 4">NM83_B4-11</strain>
    </source>
</reference>
<accession>A0ABY2QMB4</accession>
<dbReference type="PANTHER" id="PTHR34477">
    <property type="entry name" value="UPF0213 PROTEIN YHBQ"/>
    <property type="match status" value="1"/>
</dbReference>
<gene>
    <name evidence="3" type="ORF">E5988_05530</name>
</gene>
<protein>
    <submittedName>
        <fullName evidence="3">GIY-YIG nuclease family protein</fullName>
    </submittedName>
</protein>
<evidence type="ECO:0000256" key="1">
    <source>
        <dbReference type="ARBA" id="ARBA00007435"/>
    </source>
</evidence>